<feature type="compositionally biased region" description="Pro residues" evidence="7">
    <location>
        <begin position="1201"/>
        <end position="1214"/>
    </location>
</feature>
<dbReference type="CDD" id="cd15565">
    <property type="entry name" value="PHD2_NSD"/>
    <property type="match status" value="1"/>
</dbReference>
<evidence type="ECO:0000256" key="6">
    <source>
        <dbReference type="ARBA" id="ARBA00023242"/>
    </source>
</evidence>
<feature type="region of interest" description="Disordered" evidence="7">
    <location>
        <begin position="1155"/>
        <end position="1222"/>
    </location>
</feature>
<evidence type="ECO:0000313" key="9">
    <source>
        <dbReference type="Proteomes" id="UP000228380"/>
    </source>
</evidence>
<evidence type="ECO:0000256" key="1">
    <source>
        <dbReference type="ARBA" id="ARBA00004123"/>
    </source>
</evidence>
<keyword evidence="4" id="KW-0863">Zinc-finger</keyword>
<keyword evidence="5" id="KW-0862">Zinc</keyword>
<evidence type="ECO:0000256" key="2">
    <source>
        <dbReference type="ARBA" id="ARBA00022723"/>
    </source>
</evidence>
<keyword evidence="3" id="KW-0677">Repeat</keyword>
<dbReference type="PANTHER" id="PTHR46235">
    <property type="entry name" value="PHD FINGER-CONTAINING PROTEIN DDB_G0268158"/>
    <property type="match status" value="1"/>
</dbReference>
<dbReference type="InterPro" id="IPR058939">
    <property type="entry name" value="Mtase_EDM2"/>
</dbReference>
<comment type="subcellular location">
    <subcellularLocation>
        <location evidence="1">Nucleus</location>
    </subcellularLocation>
</comment>
<dbReference type="Proteomes" id="UP000228380">
    <property type="component" value="Chromosome 7"/>
</dbReference>
<evidence type="ECO:0000313" key="10">
    <source>
        <dbReference type="RefSeq" id="XP_038983906.1"/>
    </source>
</evidence>
<dbReference type="PANTHER" id="PTHR46235:SF3">
    <property type="entry name" value="PHD FINGER-CONTAINING PROTEIN DDB_G0268158"/>
    <property type="match status" value="1"/>
</dbReference>
<feature type="domain" description="Zinc finger PHD-type" evidence="8">
    <location>
        <begin position="228"/>
        <end position="283"/>
    </location>
</feature>
<keyword evidence="6" id="KW-0539">Nucleus</keyword>
<dbReference type="CDD" id="cd15566">
    <property type="entry name" value="PHD3_NSD"/>
    <property type="match status" value="1"/>
</dbReference>
<organism evidence="9 12">
    <name type="scientific">Phoenix dactylifera</name>
    <name type="common">Date palm</name>
    <dbReference type="NCBI Taxonomy" id="42345"/>
    <lineage>
        <taxon>Eukaryota</taxon>
        <taxon>Viridiplantae</taxon>
        <taxon>Streptophyta</taxon>
        <taxon>Embryophyta</taxon>
        <taxon>Tracheophyta</taxon>
        <taxon>Spermatophyta</taxon>
        <taxon>Magnoliopsida</taxon>
        <taxon>Liliopsida</taxon>
        <taxon>Arecaceae</taxon>
        <taxon>Coryphoideae</taxon>
        <taxon>Phoeniceae</taxon>
        <taxon>Phoenix</taxon>
    </lineage>
</organism>
<dbReference type="AlphaFoldDB" id="A0A8B9AIS8"/>
<feature type="domain" description="Zinc finger PHD-type" evidence="8">
    <location>
        <begin position="288"/>
        <end position="354"/>
    </location>
</feature>
<evidence type="ECO:0000313" key="12">
    <source>
        <dbReference type="RefSeq" id="XP_038983908.1"/>
    </source>
</evidence>
<feature type="compositionally biased region" description="Basic and acidic residues" evidence="7">
    <location>
        <begin position="182"/>
        <end position="195"/>
    </location>
</feature>
<feature type="region of interest" description="Disordered" evidence="7">
    <location>
        <begin position="181"/>
        <end position="222"/>
    </location>
</feature>
<proteinExistence type="predicted"/>
<feature type="domain" description="Zinc finger PHD-type" evidence="8">
    <location>
        <begin position="355"/>
        <end position="421"/>
    </location>
</feature>
<feature type="compositionally biased region" description="Acidic residues" evidence="7">
    <location>
        <begin position="202"/>
        <end position="222"/>
    </location>
</feature>
<feature type="region of interest" description="Disordered" evidence="7">
    <location>
        <begin position="480"/>
        <end position="500"/>
    </location>
</feature>
<dbReference type="InterPro" id="IPR001965">
    <property type="entry name" value="Znf_PHD"/>
</dbReference>
<feature type="region of interest" description="Disordered" evidence="7">
    <location>
        <begin position="855"/>
        <end position="1006"/>
    </location>
</feature>
<dbReference type="GeneID" id="103702321"/>
<evidence type="ECO:0000256" key="5">
    <source>
        <dbReference type="ARBA" id="ARBA00022833"/>
    </source>
</evidence>
<accession>A0A8B9AIS8</accession>
<dbReference type="RefSeq" id="XP_038983908.1">
    <property type="nucleotide sequence ID" value="XM_039127980.1"/>
</dbReference>
<feature type="compositionally biased region" description="Basic and acidic residues" evidence="7">
    <location>
        <begin position="1174"/>
        <end position="1188"/>
    </location>
</feature>
<feature type="compositionally biased region" description="Basic residues" evidence="7">
    <location>
        <begin position="926"/>
        <end position="935"/>
    </location>
</feature>
<dbReference type="Pfam" id="PF23004">
    <property type="entry name" value="PHDvar_NSD"/>
    <property type="match status" value="1"/>
</dbReference>
<evidence type="ECO:0000256" key="4">
    <source>
        <dbReference type="ARBA" id="ARBA00022771"/>
    </source>
</evidence>
<dbReference type="OrthoDB" id="21264at2759"/>
<feature type="compositionally biased region" description="Low complexity" evidence="7">
    <location>
        <begin position="1024"/>
        <end position="1044"/>
    </location>
</feature>
<dbReference type="InterPro" id="IPR055197">
    <property type="entry name" value="PHDvar_NSD"/>
</dbReference>
<dbReference type="GO" id="GO:0006338">
    <property type="term" value="P:chromatin remodeling"/>
    <property type="evidence" value="ECO:0007669"/>
    <property type="project" value="UniProtKB-ARBA"/>
</dbReference>
<feature type="compositionally biased region" description="Basic and acidic residues" evidence="7">
    <location>
        <begin position="936"/>
        <end position="948"/>
    </location>
</feature>
<feature type="compositionally biased region" description="Basic and acidic residues" evidence="7">
    <location>
        <begin position="480"/>
        <end position="490"/>
    </location>
</feature>
<reference evidence="9" key="1">
    <citation type="journal article" date="2019" name="Nat. Commun.">
        <title>Genome-wide association mapping of date palm fruit traits.</title>
        <authorList>
            <person name="Hazzouri K.M."/>
            <person name="Gros-Balthazard M."/>
            <person name="Flowers J.M."/>
            <person name="Copetti D."/>
            <person name="Lemansour A."/>
            <person name="Lebrun M."/>
            <person name="Masmoudi K."/>
            <person name="Ferrand S."/>
            <person name="Dhar M.I."/>
            <person name="Fresquez Z.A."/>
            <person name="Rosas U."/>
            <person name="Zhang J."/>
            <person name="Talag J."/>
            <person name="Lee S."/>
            <person name="Kudrna D."/>
            <person name="Powell R.F."/>
            <person name="Leitch I.J."/>
            <person name="Krueger R.R."/>
            <person name="Wing R.A."/>
            <person name="Amiri K.M.A."/>
            <person name="Purugganan M.D."/>
        </authorList>
    </citation>
    <scope>NUCLEOTIDE SEQUENCE [LARGE SCALE GENOMIC DNA]</scope>
    <source>
        <strain evidence="9">cv. Khalas</strain>
    </source>
</reference>
<dbReference type="SMART" id="SM00249">
    <property type="entry name" value="PHD"/>
    <property type="match status" value="3"/>
</dbReference>
<dbReference type="RefSeq" id="XP_038983907.1">
    <property type="nucleotide sequence ID" value="XM_039127979.1"/>
</dbReference>
<evidence type="ECO:0000259" key="8">
    <source>
        <dbReference type="SMART" id="SM00249"/>
    </source>
</evidence>
<keyword evidence="9" id="KW-1185">Reference proteome</keyword>
<sequence>MESSDDEEIMPQSVTNYYFIDEEESPISFAVLPVLFDDAERPGAAQREVFLRGTADEGLQKVYKQVTAWKLGFQDDRPNVMVLLTENKWINLLKPRKSYYEDTIRATMITLEMLHFLKKRPESSEKGLWDHLRRVFSTFEVRPSEDDFRDHLSLIKLFTERDETLAKCQLLLGFLTDKPRKRTGEQEKSRNDPDVKPSFVTADDDLDEDTGDDDGDDSDEESDLFDSVCAICDNGGELICCEGRCMRSFHATRHAGEDSDCKSLGYTRAQIQAIQNFLCKNCQYNQHQCFACGKLGSSDKSAGAEVFRCVSATCGHFYHPKCVAELLFADKPAEASEYQKKIAAGESFTCPVHKCIICKEGENKEVKELQFAMCRRCPKSYHRKCLPRNIAFEDIEEEDIIQRAWDDLLPNRILIYCLKHTIDEDLGTPIRNHIIFPDIPEKKKLTDVQKNKVKLLAEKKRQVSDDLPGDQTSIKLIKVAEKPSSGEKSHSTGKNSKGITEQVLHSQKKVKALKERSQTPSYKADGAVIEVNKISKKEKALTVIPESRGKILSSFPEIDNETEKKMSALMEEASSSLTLEDVRRKCKVPSTHAYSARHIDKSITQGKVEVSVEAIRAALQKLEKGGSVEDAKAVCEPDILKQILKWSNKLKVYLAPFLHGMRYTSFGRHFTKVDKLKEIADKLQWYVQKGDMIVDFCCGANDFCQIMKEKLDAAGKKCNFKNYDVIQPKNDFNFEKRDWMKVQPKELPTGSQLIMGLNPPFGVKGALADKFIDKALTFRPKLLVLIVPEETERLDKKKHPYDLIWEDNQSLSGKSFYLPGSVDVNDKQIEQWNLKPPGLYLWSRPDWTMKHKGIAMKHGHASAEQQEHPADEESQVEKQAEAILAKEHKEGYEEKDATIVDADIRREDNKSSRQGNKRKPVENRKNKSRKRRKSQKRAEVSEGRKLDGFMDMSSRSSPKNRDTRNHSESHLTSEPIKTPLERGNHHSSNSGSGVEFGTFSGTGRSTAFHHEDFDEIATNYMTASNRDNPYNSNSNNWSNGGTSSREYGIRNSEERYSGYKRDNSVNPFGGSPYAGNFDAYGRPSEADYGRPSEEDLRVEQRLYGIQGQDDFSLRNRFSLGGLDSGLAQAGFSSSSYGLSSPNVGTSTMQRYAPRLDETNYGRPGSLGPGVPLHGRSDMYDMPGMRREMPPNPMNFASGSYPPIPPSVLYPPHPPSSGGWLSD</sequence>
<keyword evidence="2" id="KW-0479">Metal-binding</keyword>
<evidence type="ECO:0000313" key="11">
    <source>
        <dbReference type="RefSeq" id="XP_038983907.1"/>
    </source>
</evidence>
<protein>
    <submittedName>
        <fullName evidence="10 11">Protein ENHANCED DOWNY MILDEW 2-like isoform X1</fullName>
    </submittedName>
</protein>
<dbReference type="Pfam" id="PF12047">
    <property type="entry name" value="DNMT1-RFD"/>
    <property type="match status" value="1"/>
</dbReference>
<name>A0A8B9AIS8_PHODC</name>
<feature type="compositionally biased region" description="Basic and acidic residues" evidence="7">
    <location>
        <begin position="959"/>
        <end position="971"/>
    </location>
</feature>
<dbReference type="InterPro" id="IPR055198">
    <property type="entry name" value="NSD_PHD"/>
</dbReference>
<dbReference type="Gene3D" id="3.30.40.10">
    <property type="entry name" value="Zinc/RING finger domain, C3HC4 (zinc finger)"/>
    <property type="match status" value="2"/>
</dbReference>
<feature type="region of interest" description="Disordered" evidence="7">
    <location>
        <begin position="1024"/>
        <end position="1048"/>
    </location>
</feature>
<dbReference type="GO" id="GO:0005634">
    <property type="term" value="C:nucleus"/>
    <property type="evidence" value="ECO:0007669"/>
    <property type="project" value="UniProtKB-SubCell"/>
</dbReference>
<dbReference type="Pfam" id="PF22908">
    <property type="entry name" value="PHD_NSD"/>
    <property type="match status" value="1"/>
</dbReference>
<dbReference type="InterPro" id="IPR022702">
    <property type="entry name" value="Cytosine_MeTrfase1_RFD"/>
</dbReference>
<dbReference type="InterPro" id="IPR013083">
    <property type="entry name" value="Znf_RING/FYVE/PHD"/>
</dbReference>
<dbReference type="Pfam" id="PF26055">
    <property type="entry name" value="Mtase_EDM2"/>
    <property type="match status" value="1"/>
</dbReference>
<reference evidence="10 11" key="2">
    <citation type="submission" date="2025-04" db="UniProtKB">
        <authorList>
            <consortium name="RefSeq"/>
        </authorList>
    </citation>
    <scope>IDENTIFICATION</scope>
    <source>
        <tissue evidence="10 11">Young leaves</tissue>
    </source>
</reference>
<dbReference type="RefSeq" id="XP_038983906.1">
    <property type="nucleotide sequence ID" value="XM_039127978.1"/>
</dbReference>
<evidence type="ECO:0000256" key="7">
    <source>
        <dbReference type="SAM" id="MobiDB-lite"/>
    </source>
</evidence>
<gene>
    <name evidence="10 11 12" type="primary">LOC103702321</name>
</gene>
<evidence type="ECO:0000256" key="3">
    <source>
        <dbReference type="ARBA" id="ARBA00022737"/>
    </source>
</evidence>
<feature type="compositionally biased region" description="Basic and acidic residues" evidence="7">
    <location>
        <begin position="865"/>
        <end position="911"/>
    </location>
</feature>
<dbReference type="GO" id="GO:0008270">
    <property type="term" value="F:zinc ion binding"/>
    <property type="evidence" value="ECO:0007669"/>
    <property type="project" value="UniProtKB-KW"/>
</dbReference>